<organism evidence="3 4">
    <name type="scientific">Aquincola tertiaricarbonis</name>
    <dbReference type="NCBI Taxonomy" id="391953"/>
    <lineage>
        <taxon>Bacteria</taxon>
        <taxon>Pseudomonadati</taxon>
        <taxon>Pseudomonadota</taxon>
        <taxon>Betaproteobacteria</taxon>
        <taxon>Burkholderiales</taxon>
        <taxon>Sphaerotilaceae</taxon>
        <taxon>Aquincola</taxon>
    </lineage>
</organism>
<sequence length="361" mass="38421">MSPTPPPRPTPPDPPAHGSCELADVRIDGYSLEIEDEEGLVGDQASQTAFRELLADWRARMERAGRDPLGPTPSEEMSKAELDRIATSGDTEAARTVALAIDEFSQRLAYVIGRLMRHPSWQGVQRIVVGGGFKESVIGRIAIRQTAARLQTENQPEALRALQLQPIHHGADDGGLAGGVQLLPAELRQAGGAMLAIDIGGTNVRCGIVRFGPGGHDARVTAREKWRHADEEGEADLVEGIVGLLRQLMAGADEEGLALLPVLAVGCPGVVMPDGSIDRGAQNLPSDWRQASFHLPRRLQENIPEIGGAATRVVMHNDAVVQGLSELPFTQDVRQWAVLTIGTGLGNASFSNRSGAGHGAS</sequence>
<dbReference type="Gene3D" id="3.30.420.40">
    <property type="match status" value="1"/>
</dbReference>
<dbReference type="EMBL" id="CP097635">
    <property type="protein sequence ID" value="URI07573.1"/>
    <property type="molecule type" value="Genomic_DNA"/>
</dbReference>
<dbReference type="Proteomes" id="UP001056201">
    <property type="component" value="Chromosome 1"/>
</dbReference>
<dbReference type="CDD" id="cd23763">
    <property type="entry name" value="ASKHA_ATPase_ROK"/>
    <property type="match status" value="1"/>
</dbReference>
<dbReference type="RefSeq" id="WP_250195807.1">
    <property type="nucleotide sequence ID" value="NZ_CP097635.1"/>
</dbReference>
<comment type="similarity">
    <text evidence="1">Belongs to the ROK (NagC/XylR) family.</text>
</comment>
<protein>
    <submittedName>
        <fullName evidence="3">ROK family protein</fullName>
    </submittedName>
</protein>
<dbReference type="PANTHER" id="PTHR18964:SF149">
    <property type="entry name" value="BIFUNCTIONAL UDP-N-ACETYLGLUCOSAMINE 2-EPIMERASE_N-ACETYLMANNOSAMINE KINASE"/>
    <property type="match status" value="1"/>
</dbReference>
<evidence type="ECO:0000256" key="1">
    <source>
        <dbReference type="ARBA" id="ARBA00006479"/>
    </source>
</evidence>
<evidence type="ECO:0000313" key="4">
    <source>
        <dbReference type="Proteomes" id="UP001056201"/>
    </source>
</evidence>
<feature type="compositionally biased region" description="Pro residues" evidence="2">
    <location>
        <begin position="1"/>
        <end position="15"/>
    </location>
</feature>
<name>A0ABY4S3J1_AQUTE</name>
<accession>A0ABY4S3J1</accession>
<keyword evidence="4" id="KW-1185">Reference proteome</keyword>
<dbReference type="InterPro" id="IPR000600">
    <property type="entry name" value="ROK"/>
</dbReference>
<evidence type="ECO:0000256" key="2">
    <source>
        <dbReference type="SAM" id="MobiDB-lite"/>
    </source>
</evidence>
<dbReference type="InterPro" id="IPR043129">
    <property type="entry name" value="ATPase_NBD"/>
</dbReference>
<reference evidence="3" key="1">
    <citation type="submission" date="2022-05" db="EMBL/GenBank/DDBJ databases">
        <title>An RpoN-dependent PEP-CTERM gene is involved in floc formation of an Aquincola tertiaricarbonis strain.</title>
        <authorList>
            <person name="Qiu D."/>
            <person name="Xia M."/>
        </authorList>
    </citation>
    <scope>NUCLEOTIDE SEQUENCE</scope>
    <source>
        <strain evidence="3">RN12</strain>
    </source>
</reference>
<dbReference type="PANTHER" id="PTHR18964">
    <property type="entry name" value="ROK (REPRESSOR, ORF, KINASE) FAMILY"/>
    <property type="match status" value="1"/>
</dbReference>
<evidence type="ECO:0000313" key="3">
    <source>
        <dbReference type="EMBL" id="URI07573.1"/>
    </source>
</evidence>
<feature type="region of interest" description="Disordered" evidence="2">
    <location>
        <begin position="1"/>
        <end position="21"/>
    </location>
</feature>
<gene>
    <name evidence="3" type="ORF">MW290_02810</name>
</gene>
<dbReference type="SUPFAM" id="SSF53067">
    <property type="entry name" value="Actin-like ATPase domain"/>
    <property type="match status" value="1"/>
</dbReference>
<proteinExistence type="inferred from homology"/>